<protein>
    <submittedName>
        <fullName evidence="1">(pine wood nematode) hypothetical protein</fullName>
    </submittedName>
</protein>
<dbReference type="WBParaSite" id="BXY_0686300.1">
    <property type="protein sequence ID" value="BXY_0686300.1"/>
    <property type="gene ID" value="BXY_0686300"/>
</dbReference>
<evidence type="ECO:0000313" key="1">
    <source>
        <dbReference type="EMBL" id="CAD5208425.1"/>
    </source>
</evidence>
<proteinExistence type="predicted"/>
<dbReference type="Proteomes" id="UP000582659">
    <property type="component" value="Unassembled WGS sequence"/>
</dbReference>
<gene>
    <name evidence="1" type="ORF">BXYJ_LOCUS661</name>
</gene>
<dbReference type="EMBL" id="CAJFDI010000001">
    <property type="protein sequence ID" value="CAD5208425.1"/>
    <property type="molecule type" value="Genomic_DNA"/>
</dbReference>
<dbReference type="EMBL" id="CAJFCV020000001">
    <property type="protein sequence ID" value="CAG9081444.1"/>
    <property type="molecule type" value="Genomic_DNA"/>
</dbReference>
<evidence type="ECO:0000313" key="3">
    <source>
        <dbReference type="Proteomes" id="UP000095284"/>
    </source>
</evidence>
<sequence>MKSEAFLPKGLFARPLRQYNETNWFSHVYQDVHWEPSQGKVDELRPVLPKGHEKVELPGRVVIPCNENCTTGGDVVECCRTHQWNDGVCIEEQQRDGRIERQAVCWQGEGLRIYSRDNTRPQHPATTNASAEAVNAENAGMPAATEAAIVEYIREVAFQGVLRPVRWEHSAAVTQLIQCVAAEQRRPEEQVIKDILQYSTSNATASPFIPVLNPECATLTDDEYVRALGKLIRTYGNNAEKVIKAFPQFKFIDHIADMIAERYLNYTNGRYGTEIPCDLFEMMGKENSDAMNYYVAFFLIGEEVVPGSVFKYIDPRKYVNPKLFEESEEEIELKDLIVRCEDKKESVYEVLRPVSKKHRAAVKEWIQCVAAMENRAEEQVIEEILEYRRSNATAFLSVLNSECAIQADDEYVRALGKWTSIYRSTYEKIKKVFQTTFVDIIADKIAEHYLNYTNGLYGTEIPCDLFEMMGKENSDVIKYFVTLILLGEELIPGSAFQSIDPRKYVNPKLFEESEEKIEMKDLIVKCEDKNESVFYEVLSPVSEKHRAAVKEWIQCVGRRNNRTDEETVARILANKQANWTVGPFFDEFIAEDEECALQSDDKYVIALGKLATIYNRNVDVVKHGFSVINRTNLDQSSTIEGNELYFPMELNVSCKNWDESREEDIKNFMRLSFAYDVVGKELLPDGVFQPADYQGNLNQGLFEKNSDIKISQVYEPCLET</sequence>
<accession>A0A1I7S1I6</accession>
<dbReference type="Proteomes" id="UP000095284">
    <property type="component" value="Unplaced"/>
</dbReference>
<name>A0A1I7S1I6_BURXY</name>
<evidence type="ECO:0000313" key="4">
    <source>
        <dbReference type="Proteomes" id="UP000659654"/>
    </source>
</evidence>
<evidence type="ECO:0000313" key="5">
    <source>
        <dbReference type="WBParaSite" id="BXY_0686300.1"/>
    </source>
</evidence>
<keyword evidence="4" id="KW-1185">Reference proteome</keyword>
<reference evidence="2" key="2">
    <citation type="submission" date="2020-08" db="EMBL/GenBank/DDBJ databases">
        <authorList>
            <person name="Kikuchi T."/>
        </authorList>
    </citation>
    <scope>NUCLEOTIDE SEQUENCE</scope>
    <source>
        <strain evidence="1">Ka4C1</strain>
    </source>
</reference>
<dbReference type="AlphaFoldDB" id="A0A1I7S1I6"/>
<dbReference type="Proteomes" id="UP000659654">
    <property type="component" value="Unassembled WGS sequence"/>
</dbReference>
<reference evidence="5" key="1">
    <citation type="submission" date="2016-11" db="UniProtKB">
        <authorList>
            <consortium name="WormBaseParasite"/>
        </authorList>
    </citation>
    <scope>IDENTIFICATION</scope>
</reference>
<evidence type="ECO:0000313" key="2">
    <source>
        <dbReference type="EMBL" id="CAG9081444.1"/>
    </source>
</evidence>
<organism evidence="3 5">
    <name type="scientific">Bursaphelenchus xylophilus</name>
    <name type="common">Pinewood nematode worm</name>
    <name type="synonym">Aphelenchoides xylophilus</name>
    <dbReference type="NCBI Taxonomy" id="6326"/>
    <lineage>
        <taxon>Eukaryota</taxon>
        <taxon>Metazoa</taxon>
        <taxon>Ecdysozoa</taxon>
        <taxon>Nematoda</taxon>
        <taxon>Chromadorea</taxon>
        <taxon>Rhabditida</taxon>
        <taxon>Tylenchina</taxon>
        <taxon>Tylenchomorpha</taxon>
        <taxon>Aphelenchoidea</taxon>
        <taxon>Aphelenchoididae</taxon>
        <taxon>Bursaphelenchus</taxon>
    </lineage>
</organism>